<dbReference type="OrthoDB" id="4961577at2759"/>
<feature type="compositionally biased region" description="Low complexity" evidence="1">
    <location>
        <begin position="108"/>
        <end position="138"/>
    </location>
</feature>
<protein>
    <submittedName>
        <fullName evidence="3">Uncharacterized protein</fullName>
    </submittedName>
</protein>
<feature type="region of interest" description="Disordered" evidence="1">
    <location>
        <begin position="102"/>
        <end position="150"/>
    </location>
</feature>
<feature type="signal peptide" evidence="2">
    <location>
        <begin position="1"/>
        <end position="19"/>
    </location>
</feature>
<accession>A0A9P7NBT6</accession>
<comment type="caution">
    <text evidence="3">The sequence shown here is derived from an EMBL/GenBank/DDBJ whole genome shotgun (WGS) entry which is preliminary data.</text>
</comment>
<reference evidence="3" key="1">
    <citation type="journal article" date="2020" name="bioRxiv">
        <title>Whole genome comparisons of ergot fungi reveals the divergence and evolution of species within the genus Claviceps are the result of varying mechanisms driving genome evolution and host range expansion.</title>
        <authorList>
            <person name="Wyka S.A."/>
            <person name="Mondo S.J."/>
            <person name="Liu M."/>
            <person name="Dettman J."/>
            <person name="Nalam V."/>
            <person name="Broders K.D."/>
        </authorList>
    </citation>
    <scope>NUCLEOTIDE SEQUENCE</scope>
    <source>
        <strain evidence="3">CCC 602</strain>
    </source>
</reference>
<evidence type="ECO:0000313" key="4">
    <source>
        <dbReference type="Proteomes" id="UP000748025"/>
    </source>
</evidence>
<dbReference type="AlphaFoldDB" id="A0A9P7NBT6"/>
<organism evidence="3 4">
    <name type="scientific">Claviceps pusilla</name>
    <dbReference type="NCBI Taxonomy" id="123648"/>
    <lineage>
        <taxon>Eukaryota</taxon>
        <taxon>Fungi</taxon>
        <taxon>Dikarya</taxon>
        <taxon>Ascomycota</taxon>
        <taxon>Pezizomycotina</taxon>
        <taxon>Sordariomycetes</taxon>
        <taxon>Hypocreomycetidae</taxon>
        <taxon>Hypocreales</taxon>
        <taxon>Clavicipitaceae</taxon>
        <taxon>Claviceps</taxon>
    </lineage>
</organism>
<dbReference type="Proteomes" id="UP000748025">
    <property type="component" value="Unassembled WGS sequence"/>
</dbReference>
<feature type="chain" id="PRO_5040186882" evidence="2">
    <location>
        <begin position="20"/>
        <end position="242"/>
    </location>
</feature>
<sequence length="242" mass="25030">MRGPVSFVAVLSALSAAGAALPQIRVLPRAADGAPTPKYSVIPLEPGDDGKRCSSPSCVQTGKPVGVTKPAPTSVSIVPIAGKTNANTIIVTVTVHVTEEPTSREKATISATTTPAPSTFTTTDSPTLPTTTVTPSASRHVPSVNSTGTTCRHCTEGTATSLASISVTIITTATIPRVSRRSSSSMAITTTTARNTPLVTPPVVMSTSTRTCDDGTWHTTYPAWNVSAPHTRRRTARAKLDA</sequence>
<evidence type="ECO:0000313" key="3">
    <source>
        <dbReference type="EMBL" id="KAG6012190.1"/>
    </source>
</evidence>
<evidence type="ECO:0000256" key="1">
    <source>
        <dbReference type="SAM" id="MobiDB-lite"/>
    </source>
</evidence>
<gene>
    <name evidence="3" type="ORF">E4U43_007904</name>
</gene>
<keyword evidence="4" id="KW-1185">Reference proteome</keyword>
<proteinExistence type="predicted"/>
<evidence type="ECO:0000256" key="2">
    <source>
        <dbReference type="SAM" id="SignalP"/>
    </source>
</evidence>
<keyword evidence="2" id="KW-0732">Signal</keyword>
<dbReference type="EMBL" id="SRPW01000771">
    <property type="protein sequence ID" value="KAG6012190.1"/>
    <property type="molecule type" value="Genomic_DNA"/>
</dbReference>
<name>A0A9P7NBT6_9HYPO</name>